<keyword evidence="1" id="KW-0472">Membrane</keyword>
<feature type="transmembrane region" description="Helical" evidence="1">
    <location>
        <begin position="455"/>
        <end position="474"/>
    </location>
</feature>
<feature type="transmembrane region" description="Helical" evidence="1">
    <location>
        <begin position="142"/>
        <end position="160"/>
    </location>
</feature>
<feature type="transmembrane region" description="Helical" evidence="1">
    <location>
        <begin position="172"/>
        <end position="204"/>
    </location>
</feature>
<feature type="transmembrane region" description="Helical" evidence="1">
    <location>
        <begin position="283"/>
        <end position="303"/>
    </location>
</feature>
<protein>
    <submittedName>
        <fullName evidence="2">Putative membrane protein</fullName>
    </submittedName>
</protein>
<accession>A0A0W8FXR9</accession>
<feature type="transmembrane region" description="Helical" evidence="1">
    <location>
        <begin position="346"/>
        <end position="366"/>
    </location>
</feature>
<keyword evidence="1" id="KW-1133">Transmembrane helix</keyword>
<dbReference type="Gene3D" id="1.25.40.10">
    <property type="entry name" value="Tetratricopeptide repeat domain"/>
    <property type="match status" value="1"/>
</dbReference>
<feature type="transmembrane region" description="Helical" evidence="1">
    <location>
        <begin position="114"/>
        <end position="135"/>
    </location>
</feature>
<dbReference type="AlphaFoldDB" id="A0A0W8FXR9"/>
<name>A0A0W8FXR9_9ZZZZ</name>
<evidence type="ECO:0000313" key="2">
    <source>
        <dbReference type="EMBL" id="KUG25735.1"/>
    </source>
</evidence>
<feature type="transmembrane region" description="Helical" evidence="1">
    <location>
        <begin position="511"/>
        <end position="532"/>
    </location>
</feature>
<reference evidence="2" key="1">
    <citation type="journal article" date="2015" name="Proc. Natl. Acad. Sci. U.S.A.">
        <title>Networks of energetic and metabolic interactions define dynamics in microbial communities.</title>
        <authorList>
            <person name="Embree M."/>
            <person name="Liu J.K."/>
            <person name="Al-Bassam M.M."/>
            <person name="Zengler K."/>
        </authorList>
    </citation>
    <scope>NUCLEOTIDE SEQUENCE</scope>
</reference>
<comment type="caution">
    <text evidence="2">The sequence shown here is derived from an EMBL/GenBank/DDBJ whole genome shotgun (WGS) entry which is preliminary data.</text>
</comment>
<feature type="transmembrane region" description="Helical" evidence="1">
    <location>
        <begin position="481"/>
        <end position="499"/>
    </location>
</feature>
<dbReference type="PANTHER" id="PTHR16214">
    <property type="entry name" value="TRANSMEMBRANE PROTEIN 260"/>
    <property type="match status" value="1"/>
</dbReference>
<feature type="transmembrane region" description="Helical" evidence="1">
    <location>
        <begin position="544"/>
        <end position="565"/>
    </location>
</feature>
<dbReference type="InterPro" id="IPR052724">
    <property type="entry name" value="GT117_domain-containing"/>
</dbReference>
<feature type="transmembrane region" description="Helical" evidence="1">
    <location>
        <begin position="315"/>
        <end position="334"/>
    </location>
</feature>
<keyword evidence="1" id="KW-0812">Transmembrane</keyword>
<gene>
    <name evidence="2" type="ORF">ASZ90_004434</name>
</gene>
<feature type="transmembrane region" description="Helical" evidence="1">
    <location>
        <begin position="81"/>
        <end position="102"/>
    </location>
</feature>
<sequence length="970" mass="111308">MDFNKLHKIIAAFVFFIALVVFISTAQVSVSFWDCGEFIASAVLLQVPHPPGTPFFLILGRLFSVIPFAEDLAFRVNMLSVVSSAFTVLFAYLIIVKLINFFKKNEEEGLLDKLGTYLAAATGALSLAFADTFWFNAVEAEVYALSTFFIGIVTWLIMVWNEKADEEDSSKYLILIAYLIGLSSGVHLLAVLASVSIVMVVIFRKYVDDFENLKKTGILLAIHGGIILLLLMALWAGQTQSSPVGYEEAADFDWRVLMIAGTVSVVFVLFFRKKIFSKNSFYLPMLIGSVVLLSIYPGIVKYIPNLVATIGKNNLVLDIAIIIALFGITGYIIYYSRKHNKRTLNLLAKCFLFAFIGFSTYSMIIIRSNQDPPINLNSPKTFSELVSYLNREQYGDAPLFQRRYSMEPQHQAIYRNYSSDLDFFWNYQIDHMFNRYMLWNYAGRASTMQDDGVDWSQLLGIPFFLGLFGVFYHFRRDWKMASVFLVLFLMLGYIMSVYFNMQQPQPRERDYFYAGALFVFSIWIGLGVRGTLDFVREKFLNTKFLKPVLSLVMIIAFVAVPVNMLSKNYFTNDRSKNYLPWDYAYNLLQSVATNGIVYTNGDNDTFPLWYLQDVEGVRQDVRVVNLSLLNTAWYIFQMKNTEPHGAPKIKMSYTDDQIQRIGPARWETRTISIDVPPDVIEQLNVTDTSIINTGKLSWQMSHTAQFGDITAVRVQDLIALDIIRSNVWDRPIYFAATVSDDSKIGLMDYLQMEGMAYRLVPGKSESSITNVNPEIIEQQLFNIPEGHSKTYQPGFKFRGMDDPTIFLNDNEVRMMQNYRNSFIKLALYYLYETGENEKVISALDKMQERLPREVLPVDHRILFDVANIYYEAGAFEKYVEISAEVQIIAEKKLEENPTDFQSSYNPYRLLLDIYEKTGQYSKAIQLVDQIDSYLPGDPSVQSLRRRFERLSKSMDQMELDKNILIPDTNQ</sequence>
<feature type="transmembrane region" description="Helical" evidence="1">
    <location>
        <begin position="254"/>
        <end position="271"/>
    </location>
</feature>
<dbReference type="Pfam" id="PF11028">
    <property type="entry name" value="TMEM260-like"/>
    <property type="match status" value="1"/>
</dbReference>
<proteinExistence type="predicted"/>
<dbReference type="EMBL" id="LNQE01000612">
    <property type="protein sequence ID" value="KUG25735.1"/>
    <property type="molecule type" value="Genomic_DNA"/>
</dbReference>
<evidence type="ECO:0000256" key="1">
    <source>
        <dbReference type="SAM" id="Phobius"/>
    </source>
</evidence>
<dbReference type="PANTHER" id="PTHR16214:SF3">
    <property type="entry name" value="TRANSMEMBRANE PROTEIN 260"/>
    <property type="match status" value="1"/>
</dbReference>
<feature type="transmembrane region" description="Helical" evidence="1">
    <location>
        <begin position="216"/>
        <end position="234"/>
    </location>
</feature>
<feature type="transmembrane region" description="Helical" evidence="1">
    <location>
        <begin position="12"/>
        <end position="33"/>
    </location>
</feature>
<dbReference type="InterPro" id="IPR011990">
    <property type="entry name" value="TPR-like_helical_dom_sf"/>
</dbReference>
<dbReference type="InterPro" id="IPR021280">
    <property type="entry name" value="TMEM260-like"/>
</dbReference>
<organism evidence="2">
    <name type="scientific">hydrocarbon metagenome</name>
    <dbReference type="NCBI Taxonomy" id="938273"/>
    <lineage>
        <taxon>unclassified sequences</taxon>
        <taxon>metagenomes</taxon>
        <taxon>ecological metagenomes</taxon>
    </lineage>
</organism>